<evidence type="ECO:0000256" key="1">
    <source>
        <dbReference type="ARBA" id="ARBA00004141"/>
    </source>
</evidence>
<evidence type="ECO:0000256" key="2">
    <source>
        <dbReference type="ARBA" id="ARBA00022692"/>
    </source>
</evidence>
<proteinExistence type="predicted"/>
<feature type="domain" description="O-antigen ligase-related" evidence="6">
    <location>
        <begin position="182"/>
        <end position="322"/>
    </location>
</feature>
<feature type="transmembrane region" description="Helical" evidence="5">
    <location>
        <begin position="173"/>
        <end position="192"/>
    </location>
</feature>
<sequence length="409" mass="46586">MLIRFSKLFYMLLILYYGWFQIVFFQIPNMLLILGAGMIGCIILHSFVTRTKIINALTIELILWILFVFTSYIFGIFVAINHEFLLNALMTFMEFLFLIFGITYISKHDGKIEFFINVLILFALLCAITTVFWGVDYGQGRISMGLNNNPNSLGITMALGVCCILFKHSFKKLLFSIVSFSAVVLLIYVCLLTGSRKSFLSILMIITYWIVFVLLKDIKELKFTEKVKGIVSILLVTFVGYYFLIPLFKDSILIERLILLFESGSDTREDMYSVALEYFKQSPMVGIGFNNFRALSAFGTYSHSTYSEALACTGIIGCILYFSPYIKLLLSYANLITSKRIDSNLLRQSKIMLAFFGTLLFLGVGVIHFYEMTSSIAFGMVIAFFYTANKKILKNSVGNSYINVNKKIL</sequence>
<evidence type="ECO:0000256" key="5">
    <source>
        <dbReference type="SAM" id="Phobius"/>
    </source>
</evidence>
<dbReference type="PANTHER" id="PTHR37422">
    <property type="entry name" value="TEICHURONIC ACID BIOSYNTHESIS PROTEIN TUAE"/>
    <property type="match status" value="1"/>
</dbReference>
<accession>A0A2B0MBR2</accession>
<feature type="transmembrane region" description="Helical" evidence="5">
    <location>
        <begin position="30"/>
        <end position="49"/>
    </location>
</feature>
<evidence type="ECO:0000259" key="6">
    <source>
        <dbReference type="Pfam" id="PF04932"/>
    </source>
</evidence>
<feature type="transmembrane region" description="Helical" evidence="5">
    <location>
        <begin position="351"/>
        <end position="370"/>
    </location>
</feature>
<feature type="transmembrane region" description="Helical" evidence="5">
    <location>
        <begin position="227"/>
        <end position="245"/>
    </location>
</feature>
<keyword evidence="3 5" id="KW-1133">Transmembrane helix</keyword>
<feature type="transmembrane region" description="Helical" evidence="5">
    <location>
        <begin position="61"/>
        <end position="80"/>
    </location>
</feature>
<dbReference type="EMBL" id="NUWN01000054">
    <property type="protein sequence ID" value="PFK38339.1"/>
    <property type="molecule type" value="Genomic_DNA"/>
</dbReference>
<dbReference type="Pfam" id="PF04932">
    <property type="entry name" value="Wzy_C"/>
    <property type="match status" value="1"/>
</dbReference>
<dbReference type="Proteomes" id="UP000242656">
    <property type="component" value="Unassembled WGS sequence"/>
</dbReference>
<evidence type="ECO:0000313" key="7">
    <source>
        <dbReference type="EMBL" id="PFK38339.1"/>
    </source>
</evidence>
<evidence type="ECO:0000256" key="4">
    <source>
        <dbReference type="ARBA" id="ARBA00023136"/>
    </source>
</evidence>
<protein>
    <recommendedName>
        <fullName evidence="6">O-antigen ligase-related domain-containing protein</fullName>
    </recommendedName>
</protein>
<dbReference type="PANTHER" id="PTHR37422:SF13">
    <property type="entry name" value="LIPOPOLYSACCHARIDE BIOSYNTHESIS PROTEIN PA4999-RELATED"/>
    <property type="match status" value="1"/>
</dbReference>
<keyword evidence="4 5" id="KW-0472">Membrane</keyword>
<organism evidence="7 8">
    <name type="scientific">Bacillus cereus</name>
    <dbReference type="NCBI Taxonomy" id="1396"/>
    <lineage>
        <taxon>Bacteria</taxon>
        <taxon>Bacillati</taxon>
        <taxon>Bacillota</taxon>
        <taxon>Bacilli</taxon>
        <taxon>Bacillales</taxon>
        <taxon>Bacillaceae</taxon>
        <taxon>Bacillus</taxon>
        <taxon>Bacillus cereus group</taxon>
    </lineage>
</organism>
<comment type="caution">
    <text evidence="7">The sequence shown here is derived from an EMBL/GenBank/DDBJ whole genome shotgun (WGS) entry which is preliminary data.</text>
</comment>
<keyword evidence="2 5" id="KW-0812">Transmembrane</keyword>
<dbReference type="GO" id="GO:0016020">
    <property type="term" value="C:membrane"/>
    <property type="evidence" value="ECO:0007669"/>
    <property type="project" value="UniProtKB-SubCell"/>
</dbReference>
<feature type="transmembrane region" description="Helical" evidence="5">
    <location>
        <begin position="306"/>
        <end position="330"/>
    </location>
</feature>
<feature type="transmembrane region" description="Helical" evidence="5">
    <location>
        <begin position="86"/>
        <end position="105"/>
    </location>
</feature>
<evidence type="ECO:0000313" key="8">
    <source>
        <dbReference type="Proteomes" id="UP000242656"/>
    </source>
</evidence>
<feature type="transmembrane region" description="Helical" evidence="5">
    <location>
        <begin position="150"/>
        <end position="166"/>
    </location>
</feature>
<comment type="subcellular location">
    <subcellularLocation>
        <location evidence="1">Membrane</location>
        <topology evidence="1">Multi-pass membrane protein</topology>
    </subcellularLocation>
</comment>
<reference evidence="7 8" key="1">
    <citation type="submission" date="2017-09" db="EMBL/GenBank/DDBJ databases">
        <title>Large-scale bioinformatics analysis of Bacillus genomes uncovers conserved roles of natural products in bacterial physiology.</title>
        <authorList>
            <consortium name="Agbiome Team Llc"/>
            <person name="Bleich R.M."/>
            <person name="Grubbs K.J."/>
            <person name="Santa Maria K.C."/>
            <person name="Allen S.E."/>
            <person name="Farag S."/>
            <person name="Shank E.A."/>
            <person name="Bowers A."/>
        </authorList>
    </citation>
    <scope>NUCLEOTIDE SEQUENCE [LARGE SCALE GENOMIC DNA]</scope>
    <source>
        <strain evidence="7 8">AFS083043</strain>
    </source>
</reference>
<evidence type="ECO:0000256" key="3">
    <source>
        <dbReference type="ARBA" id="ARBA00022989"/>
    </source>
</evidence>
<dbReference type="InterPro" id="IPR007016">
    <property type="entry name" value="O-antigen_ligase-rel_domated"/>
</dbReference>
<dbReference type="InterPro" id="IPR051533">
    <property type="entry name" value="WaaL-like"/>
</dbReference>
<gene>
    <name evidence="7" type="ORF">COI93_14385</name>
</gene>
<dbReference type="AlphaFoldDB" id="A0A2B0MBR2"/>
<name>A0A2B0MBR2_BACCE</name>
<feature type="transmembrane region" description="Helical" evidence="5">
    <location>
        <begin position="7"/>
        <end position="24"/>
    </location>
</feature>
<feature type="transmembrane region" description="Helical" evidence="5">
    <location>
        <begin position="114"/>
        <end position="135"/>
    </location>
</feature>
<feature type="transmembrane region" description="Helical" evidence="5">
    <location>
        <begin position="198"/>
        <end position="215"/>
    </location>
</feature>